<protein>
    <recommendedName>
        <fullName evidence="3">Cation transporter</fullName>
    </recommendedName>
</protein>
<reference evidence="2" key="1">
    <citation type="journal article" date="2019" name="Int. J. Syst. Evol. Microbiol.">
        <title>The Global Catalogue of Microorganisms (GCM) 10K type strain sequencing project: providing services to taxonomists for standard genome sequencing and annotation.</title>
        <authorList>
            <consortium name="The Broad Institute Genomics Platform"/>
            <consortium name="The Broad Institute Genome Sequencing Center for Infectious Disease"/>
            <person name="Wu L."/>
            <person name="Ma J."/>
        </authorList>
    </citation>
    <scope>NUCLEOTIDE SEQUENCE [LARGE SCALE GENOMIC DNA]</scope>
    <source>
        <strain evidence="2">LMG 29894</strain>
    </source>
</reference>
<accession>A0ABV8MIA6</accession>
<name>A0ABV8MIA6_9NEIS</name>
<dbReference type="Proteomes" id="UP001595791">
    <property type="component" value="Unassembled WGS sequence"/>
</dbReference>
<sequence>MAPDRLDSCCHAIVFHPEPPQQALRAAELLADLADIEVQLDAEHRRVEVCYRLDRHCLAELESYLDQRGFRLDASLPGRLRRVLAHYAESLQQDNLRLPSTASRSREVFVRVYQHHAHGDADETPQEWRHYR</sequence>
<gene>
    <name evidence="1" type="ORF">ACFOW7_00695</name>
</gene>
<comment type="caution">
    <text evidence="1">The sequence shown here is derived from an EMBL/GenBank/DDBJ whole genome shotgun (WGS) entry which is preliminary data.</text>
</comment>
<keyword evidence="2" id="KW-1185">Reference proteome</keyword>
<evidence type="ECO:0008006" key="3">
    <source>
        <dbReference type="Google" id="ProtNLM"/>
    </source>
</evidence>
<evidence type="ECO:0000313" key="1">
    <source>
        <dbReference type="EMBL" id="MFC4157862.1"/>
    </source>
</evidence>
<organism evidence="1 2">
    <name type="scientific">Chitinimonas lacunae</name>
    <dbReference type="NCBI Taxonomy" id="1963018"/>
    <lineage>
        <taxon>Bacteria</taxon>
        <taxon>Pseudomonadati</taxon>
        <taxon>Pseudomonadota</taxon>
        <taxon>Betaproteobacteria</taxon>
        <taxon>Neisseriales</taxon>
        <taxon>Chitinibacteraceae</taxon>
        <taxon>Chitinimonas</taxon>
    </lineage>
</organism>
<evidence type="ECO:0000313" key="2">
    <source>
        <dbReference type="Proteomes" id="UP001595791"/>
    </source>
</evidence>
<proteinExistence type="predicted"/>
<dbReference type="RefSeq" id="WP_378159951.1">
    <property type="nucleotide sequence ID" value="NZ_JBHSBU010000001.1"/>
</dbReference>
<dbReference type="EMBL" id="JBHSBU010000001">
    <property type="protein sequence ID" value="MFC4157862.1"/>
    <property type="molecule type" value="Genomic_DNA"/>
</dbReference>